<evidence type="ECO:0000256" key="1">
    <source>
        <dbReference type="ARBA" id="ARBA00023015"/>
    </source>
</evidence>
<dbReference type="Gene3D" id="1.10.10.10">
    <property type="entry name" value="Winged helix-like DNA-binding domain superfamily/Winged helix DNA-binding domain"/>
    <property type="match status" value="1"/>
</dbReference>
<dbReference type="PATRIC" id="fig|1097667.3.peg.51"/>
<accession>H0DZU6</accession>
<dbReference type="InterPro" id="IPR036388">
    <property type="entry name" value="WH-like_DNA-bd_sf"/>
</dbReference>
<evidence type="ECO:0000256" key="2">
    <source>
        <dbReference type="ARBA" id="ARBA00023125"/>
    </source>
</evidence>
<dbReference type="GO" id="GO:0003677">
    <property type="term" value="F:DNA binding"/>
    <property type="evidence" value="ECO:0007669"/>
    <property type="project" value="UniProtKB-KW"/>
</dbReference>
<dbReference type="SUPFAM" id="SSF55718">
    <property type="entry name" value="SCP-like"/>
    <property type="match status" value="1"/>
</dbReference>
<gene>
    <name evidence="5" type="ORF">PAI11_00510</name>
</gene>
<dbReference type="PANTHER" id="PTHR33204">
    <property type="entry name" value="TRANSCRIPTIONAL REGULATOR, MARR FAMILY"/>
    <property type="match status" value="1"/>
</dbReference>
<sequence length="214" mass="23209">MKRRVYNQYCGLAAALDLLGERWTLLIIRNLLHGPKRFTDLEKGLPGIGGNLLTQRLRHLGSAGLVERVTLAPPAASVVYQLTADGRGLHQPLIELTRWGLGRQPPIDNATTIDATWIMLGLEARFEPEGSADLGGVYELRIDDAAHRLEVRDETLTIRAGHADDPLATVATSASTIAALNEGRDTLHDAVAAQRLVVSGDVERAVRLARAFGL</sequence>
<organism evidence="5 6">
    <name type="scientific">Patulibacter medicamentivorans</name>
    <dbReference type="NCBI Taxonomy" id="1097667"/>
    <lineage>
        <taxon>Bacteria</taxon>
        <taxon>Bacillati</taxon>
        <taxon>Actinomycetota</taxon>
        <taxon>Thermoleophilia</taxon>
        <taxon>Solirubrobacterales</taxon>
        <taxon>Patulibacteraceae</taxon>
        <taxon>Patulibacter</taxon>
    </lineage>
</organism>
<dbReference type="AlphaFoldDB" id="H0DZU6"/>
<dbReference type="InterPro" id="IPR003033">
    <property type="entry name" value="SCP2_sterol-bd_dom"/>
</dbReference>
<dbReference type="Proteomes" id="UP000005143">
    <property type="component" value="Unassembled WGS sequence"/>
</dbReference>
<dbReference type="PROSITE" id="PS51118">
    <property type="entry name" value="HTH_HXLR"/>
    <property type="match status" value="1"/>
</dbReference>
<dbReference type="InterPro" id="IPR002577">
    <property type="entry name" value="HTH_HxlR"/>
</dbReference>
<evidence type="ECO:0000313" key="5">
    <source>
        <dbReference type="EMBL" id="EHN13050.1"/>
    </source>
</evidence>
<comment type="caution">
    <text evidence="5">The sequence shown here is derived from an EMBL/GenBank/DDBJ whole genome shotgun (WGS) entry which is preliminary data.</text>
</comment>
<evidence type="ECO:0000313" key="6">
    <source>
        <dbReference type="Proteomes" id="UP000005143"/>
    </source>
</evidence>
<evidence type="ECO:0000259" key="4">
    <source>
        <dbReference type="PROSITE" id="PS51118"/>
    </source>
</evidence>
<reference evidence="5 6" key="1">
    <citation type="journal article" date="2013" name="Biodegradation">
        <title>Quantitative proteomic analysis of ibuprofen-degrading Patulibacter sp. strain I11.</title>
        <authorList>
            <person name="Almeida B."/>
            <person name="Kjeldal H."/>
            <person name="Lolas I."/>
            <person name="Knudsen A.D."/>
            <person name="Carvalho G."/>
            <person name="Nielsen K.L."/>
            <person name="Barreto Crespo M.T."/>
            <person name="Stensballe A."/>
            <person name="Nielsen J.L."/>
        </authorList>
    </citation>
    <scope>NUCLEOTIDE SEQUENCE [LARGE SCALE GENOMIC DNA]</scope>
    <source>
        <strain evidence="5 6">I11</strain>
    </source>
</reference>
<dbReference type="Gene3D" id="3.30.1050.10">
    <property type="entry name" value="SCP2 sterol-binding domain"/>
    <property type="match status" value="1"/>
</dbReference>
<keyword evidence="6" id="KW-1185">Reference proteome</keyword>
<keyword evidence="2" id="KW-0238">DNA-binding</keyword>
<dbReference type="SUPFAM" id="SSF46785">
    <property type="entry name" value="Winged helix' DNA-binding domain"/>
    <property type="match status" value="1"/>
</dbReference>
<keyword evidence="3" id="KW-0804">Transcription</keyword>
<dbReference type="InterPro" id="IPR036390">
    <property type="entry name" value="WH_DNA-bd_sf"/>
</dbReference>
<keyword evidence="1" id="KW-0805">Transcription regulation</keyword>
<name>H0DZU6_9ACTN</name>
<protein>
    <submittedName>
        <fullName evidence="5">Transcriptional regulator HxlR family</fullName>
    </submittedName>
</protein>
<evidence type="ECO:0000256" key="3">
    <source>
        <dbReference type="ARBA" id="ARBA00023163"/>
    </source>
</evidence>
<dbReference type="Pfam" id="PF01638">
    <property type="entry name" value="HxlR"/>
    <property type="match status" value="1"/>
</dbReference>
<dbReference type="PANTHER" id="PTHR33204:SF18">
    <property type="entry name" value="TRANSCRIPTIONAL REGULATORY PROTEIN"/>
    <property type="match status" value="1"/>
</dbReference>
<dbReference type="Pfam" id="PF02036">
    <property type="entry name" value="SCP2"/>
    <property type="match status" value="1"/>
</dbReference>
<feature type="domain" description="HTH hxlR-type" evidence="4">
    <location>
        <begin position="10"/>
        <end position="108"/>
    </location>
</feature>
<dbReference type="InterPro" id="IPR036527">
    <property type="entry name" value="SCP2_sterol-bd_dom_sf"/>
</dbReference>
<proteinExistence type="predicted"/>
<dbReference type="EMBL" id="AGUD01000003">
    <property type="protein sequence ID" value="EHN13050.1"/>
    <property type="molecule type" value="Genomic_DNA"/>
</dbReference>
<dbReference type="OrthoDB" id="9792527at2"/>